<gene>
    <name evidence="2" type="ORF">LGLO00237_LOCUS10122</name>
</gene>
<dbReference type="InterPro" id="IPR008949">
    <property type="entry name" value="Isoprenoid_synthase_dom_sf"/>
</dbReference>
<proteinExistence type="predicted"/>
<feature type="compositionally biased region" description="Basic and acidic residues" evidence="1">
    <location>
        <begin position="40"/>
        <end position="60"/>
    </location>
</feature>
<sequence>MGRYRIPTRLKPYGPSSLSRESRLARSPTPQPHHHHHHQQQQEESPHHLAEKKDGDDVKALEQQAKNAGSCNGFCAEKEKKNKKKNENKKARGHVPLSLAERRRLWGIIKSKPTDPRVVAEATDLVRKCGALDRSVEKARSVVEEAWEDLSSIIESSYYKIMLRAFGNFVLERHY</sequence>
<evidence type="ECO:0000313" key="2">
    <source>
        <dbReference type="EMBL" id="CAE0658550.1"/>
    </source>
</evidence>
<accession>A0A7S3YQ76</accession>
<dbReference type="Gene3D" id="1.10.600.10">
    <property type="entry name" value="Farnesyl Diphosphate Synthase"/>
    <property type="match status" value="1"/>
</dbReference>
<evidence type="ECO:0000256" key="1">
    <source>
        <dbReference type="SAM" id="MobiDB-lite"/>
    </source>
</evidence>
<reference evidence="2" key="1">
    <citation type="submission" date="2021-01" db="EMBL/GenBank/DDBJ databases">
        <authorList>
            <person name="Corre E."/>
            <person name="Pelletier E."/>
            <person name="Niang G."/>
            <person name="Scheremetjew M."/>
            <person name="Finn R."/>
            <person name="Kale V."/>
            <person name="Holt S."/>
            <person name="Cochrane G."/>
            <person name="Meng A."/>
            <person name="Brown T."/>
            <person name="Cohen L."/>
        </authorList>
    </citation>
    <scope>NUCLEOTIDE SEQUENCE</scope>
    <source>
        <strain evidence="2">CCCM811</strain>
    </source>
</reference>
<protein>
    <submittedName>
        <fullName evidence="2">Uncharacterized protein</fullName>
    </submittedName>
</protein>
<dbReference type="AlphaFoldDB" id="A0A7S3YQ76"/>
<organism evidence="2">
    <name type="scientific">Lotharella globosa</name>
    <dbReference type="NCBI Taxonomy" id="91324"/>
    <lineage>
        <taxon>Eukaryota</taxon>
        <taxon>Sar</taxon>
        <taxon>Rhizaria</taxon>
        <taxon>Cercozoa</taxon>
        <taxon>Chlorarachniophyceae</taxon>
        <taxon>Lotharella</taxon>
    </lineage>
</organism>
<feature type="region of interest" description="Disordered" evidence="1">
    <location>
        <begin position="1"/>
        <end position="95"/>
    </location>
</feature>
<name>A0A7S3YQ76_9EUKA</name>
<dbReference type="EMBL" id="HBIV01013781">
    <property type="protein sequence ID" value="CAE0658550.1"/>
    <property type="molecule type" value="Transcribed_RNA"/>
</dbReference>
<feature type="compositionally biased region" description="Basic residues" evidence="1">
    <location>
        <begin position="81"/>
        <end position="93"/>
    </location>
</feature>